<keyword evidence="5 13" id="KW-0235">DNA replication</keyword>
<dbReference type="KEGG" id="psai:C3B54_11133"/>
<sequence length="371" mass="40646">MWVSELELHHFRNHSHTGLSLTPGVSVFVGSNGQGKTNLVEAIGYLAYQSSHRVSQDRALVQEGHDKATVRARVNHEDRHADVACEVSLRGANRAKLGGNPVAMGDLSGWVKAVLFTPEDLSLIRGEPAGRRRYLDTTMISQRPATAAIVADYERVVKQRNALLKSHRGRVTPELQSTLRGWDDAFVDLAGAYTTARLQLLRQLEPAVMDAYSTIAADNTVSLSLDSAAVDEDGVLSDDLHGHYQSQLVSNAKAEWERGMTLVGPHRDDLSLTLNGLPSRTHSSQGEAWSLALGLRMAQAVLYRADSSAGDPVMILDDVFAELDRSRRGTLERLVADYEQVLVTAAVWEDVPESFSGRVFDVVAGEVRVRD</sequence>
<dbReference type="InterPro" id="IPR001238">
    <property type="entry name" value="DNA-binding_RecF"/>
</dbReference>
<evidence type="ECO:0000313" key="17">
    <source>
        <dbReference type="Proteomes" id="UP000243077"/>
    </source>
</evidence>
<evidence type="ECO:0000256" key="11">
    <source>
        <dbReference type="ARBA" id="ARBA00023236"/>
    </source>
</evidence>
<evidence type="ECO:0000256" key="10">
    <source>
        <dbReference type="ARBA" id="ARBA00023204"/>
    </source>
</evidence>
<comment type="subcellular location">
    <subcellularLocation>
        <location evidence="1 13 14">Cytoplasm</location>
    </subcellularLocation>
</comment>
<dbReference type="EMBL" id="CP026923">
    <property type="protein sequence ID" value="AVG23137.1"/>
    <property type="molecule type" value="Genomic_DNA"/>
</dbReference>
<dbReference type="GO" id="GO:0006302">
    <property type="term" value="P:double-strand break repair"/>
    <property type="evidence" value="ECO:0007669"/>
    <property type="project" value="TreeGrafter"/>
</dbReference>
<feature type="binding site" evidence="13">
    <location>
        <begin position="30"/>
        <end position="37"/>
    </location>
    <ligand>
        <name>ATP</name>
        <dbReference type="ChEBI" id="CHEBI:30616"/>
    </ligand>
</feature>
<keyword evidence="10 13" id="KW-0234">DNA repair</keyword>
<dbReference type="GO" id="GO:0009432">
    <property type="term" value="P:SOS response"/>
    <property type="evidence" value="ECO:0007669"/>
    <property type="project" value="UniProtKB-UniRule"/>
</dbReference>
<dbReference type="NCBIfam" id="TIGR00611">
    <property type="entry name" value="recf"/>
    <property type="match status" value="1"/>
</dbReference>
<dbReference type="PANTHER" id="PTHR32182">
    <property type="entry name" value="DNA REPLICATION AND REPAIR PROTEIN RECF"/>
    <property type="match status" value="1"/>
</dbReference>
<evidence type="ECO:0000256" key="3">
    <source>
        <dbReference type="ARBA" id="ARBA00020170"/>
    </source>
</evidence>
<feature type="domain" description="RecF/RecN/SMC N-terminal" evidence="15">
    <location>
        <begin position="3"/>
        <end position="345"/>
    </location>
</feature>
<dbReference type="GO" id="GO:0005524">
    <property type="term" value="F:ATP binding"/>
    <property type="evidence" value="ECO:0007669"/>
    <property type="project" value="UniProtKB-UniRule"/>
</dbReference>
<evidence type="ECO:0000256" key="2">
    <source>
        <dbReference type="ARBA" id="ARBA00008016"/>
    </source>
</evidence>
<dbReference type="PROSITE" id="PS00618">
    <property type="entry name" value="RECF_2"/>
    <property type="match status" value="1"/>
</dbReference>
<keyword evidence="8 13" id="KW-0067">ATP-binding</keyword>
<evidence type="ECO:0000256" key="8">
    <source>
        <dbReference type="ARBA" id="ARBA00022840"/>
    </source>
</evidence>
<evidence type="ECO:0000313" key="16">
    <source>
        <dbReference type="EMBL" id="AVG23137.1"/>
    </source>
</evidence>
<reference evidence="16 17" key="1">
    <citation type="submission" date="2018-02" db="EMBL/GenBank/DDBJ databases">
        <title>Complete genome of the streamlined marine actinobacterium Pontimonas salivibrio CL-TW6 adapted to coastal planktonic lifestype.</title>
        <authorList>
            <person name="Cho B.C."/>
            <person name="Hardies S.C."/>
            <person name="Jang G.I."/>
            <person name="Hwang C.Y."/>
        </authorList>
    </citation>
    <scope>NUCLEOTIDE SEQUENCE [LARGE SCALE GENOMIC DNA]</scope>
    <source>
        <strain evidence="16 17">CL-TW6</strain>
    </source>
</reference>
<gene>
    <name evidence="13" type="primary">recF</name>
    <name evidence="16" type="ORF">C3B54_11133</name>
</gene>
<dbReference type="Proteomes" id="UP000243077">
    <property type="component" value="Chromosome"/>
</dbReference>
<evidence type="ECO:0000256" key="13">
    <source>
        <dbReference type="HAMAP-Rule" id="MF_00365"/>
    </source>
</evidence>
<dbReference type="GO" id="GO:0006260">
    <property type="term" value="P:DNA replication"/>
    <property type="evidence" value="ECO:0007669"/>
    <property type="project" value="UniProtKB-UniRule"/>
</dbReference>
<dbReference type="GO" id="GO:0005737">
    <property type="term" value="C:cytoplasm"/>
    <property type="evidence" value="ECO:0007669"/>
    <property type="project" value="UniProtKB-SubCell"/>
</dbReference>
<dbReference type="PROSITE" id="PS00617">
    <property type="entry name" value="RECF_1"/>
    <property type="match status" value="1"/>
</dbReference>
<dbReference type="HAMAP" id="MF_00365">
    <property type="entry name" value="RecF"/>
    <property type="match status" value="1"/>
</dbReference>
<keyword evidence="6 13" id="KW-0547">Nucleotide-binding</keyword>
<evidence type="ECO:0000256" key="7">
    <source>
        <dbReference type="ARBA" id="ARBA00022763"/>
    </source>
</evidence>
<dbReference type="InterPro" id="IPR018078">
    <property type="entry name" value="DNA-binding_RecF_CS"/>
</dbReference>
<evidence type="ECO:0000259" key="15">
    <source>
        <dbReference type="Pfam" id="PF02463"/>
    </source>
</evidence>
<accession>A0A2L2BNC0</accession>
<comment type="function">
    <text evidence="12 13 14">The RecF protein is involved in DNA metabolism; it is required for DNA replication and normal SOS inducibility. RecF binds preferentially to single-stranded, linear DNA. It also seems to bind ATP.</text>
</comment>
<dbReference type="AlphaFoldDB" id="A0A2L2BNC0"/>
<dbReference type="Gene3D" id="3.40.50.300">
    <property type="entry name" value="P-loop containing nucleotide triphosphate hydrolases"/>
    <property type="match status" value="1"/>
</dbReference>
<dbReference type="OrthoDB" id="9803889at2"/>
<evidence type="ECO:0000256" key="6">
    <source>
        <dbReference type="ARBA" id="ARBA00022741"/>
    </source>
</evidence>
<dbReference type="Gene3D" id="1.20.1050.90">
    <property type="entry name" value="RecF/RecN/SMC, N-terminal domain"/>
    <property type="match status" value="1"/>
</dbReference>
<dbReference type="GO" id="GO:0003697">
    <property type="term" value="F:single-stranded DNA binding"/>
    <property type="evidence" value="ECO:0007669"/>
    <property type="project" value="UniProtKB-UniRule"/>
</dbReference>
<protein>
    <recommendedName>
        <fullName evidence="3 13">DNA replication and repair protein RecF</fullName>
    </recommendedName>
</protein>
<dbReference type="Pfam" id="PF02463">
    <property type="entry name" value="SMC_N"/>
    <property type="match status" value="1"/>
</dbReference>
<name>A0A2L2BNC0_9MICO</name>
<keyword evidence="11 13" id="KW-0742">SOS response</keyword>
<keyword evidence="7 13" id="KW-0227">DNA damage</keyword>
<keyword evidence="9 13" id="KW-0238">DNA-binding</keyword>
<proteinExistence type="inferred from homology"/>
<dbReference type="InterPro" id="IPR042174">
    <property type="entry name" value="RecF_2"/>
</dbReference>
<evidence type="ECO:0000256" key="9">
    <source>
        <dbReference type="ARBA" id="ARBA00023125"/>
    </source>
</evidence>
<evidence type="ECO:0000256" key="12">
    <source>
        <dbReference type="ARBA" id="ARBA00025401"/>
    </source>
</evidence>
<evidence type="ECO:0000256" key="4">
    <source>
        <dbReference type="ARBA" id="ARBA00022490"/>
    </source>
</evidence>
<comment type="similarity">
    <text evidence="2 13 14">Belongs to the RecF family.</text>
</comment>
<organism evidence="16 17">
    <name type="scientific">Pontimonas salivibrio</name>
    <dbReference type="NCBI Taxonomy" id="1159327"/>
    <lineage>
        <taxon>Bacteria</taxon>
        <taxon>Bacillati</taxon>
        <taxon>Actinomycetota</taxon>
        <taxon>Actinomycetes</taxon>
        <taxon>Micrococcales</taxon>
        <taxon>Microbacteriaceae</taxon>
        <taxon>Pontimonas</taxon>
    </lineage>
</organism>
<dbReference type="GO" id="GO:0000731">
    <property type="term" value="P:DNA synthesis involved in DNA repair"/>
    <property type="evidence" value="ECO:0007669"/>
    <property type="project" value="TreeGrafter"/>
</dbReference>
<dbReference type="PANTHER" id="PTHR32182:SF0">
    <property type="entry name" value="DNA REPLICATION AND REPAIR PROTEIN RECF"/>
    <property type="match status" value="1"/>
</dbReference>
<dbReference type="InterPro" id="IPR027417">
    <property type="entry name" value="P-loop_NTPase"/>
</dbReference>
<evidence type="ECO:0000256" key="1">
    <source>
        <dbReference type="ARBA" id="ARBA00004496"/>
    </source>
</evidence>
<dbReference type="SUPFAM" id="SSF52540">
    <property type="entry name" value="P-loop containing nucleoside triphosphate hydrolases"/>
    <property type="match status" value="1"/>
</dbReference>
<keyword evidence="17" id="KW-1185">Reference proteome</keyword>
<dbReference type="InterPro" id="IPR003395">
    <property type="entry name" value="RecF/RecN/SMC_N"/>
</dbReference>
<evidence type="ECO:0000256" key="5">
    <source>
        <dbReference type="ARBA" id="ARBA00022705"/>
    </source>
</evidence>
<keyword evidence="4 13" id="KW-0963">Cytoplasm</keyword>
<evidence type="ECO:0000256" key="14">
    <source>
        <dbReference type="RuleBase" id="RU000578"/>
    </source>
</evidence>
<dbReference type="RefSeq" id="WP_104912793.1">
    <property type="nucleotide sequence ID" value="NZ_CP026923.1"/>
</dbReference>